<evidence type="ECO:0000256" key="1">
    <source>
        <dbReference type="SAM" id="Phobius"/>
    </source>
</evidence>
<sequence length="83" mass="9739">MGCENYYLYSECNAVKCNRNSSLFSYYFASLKVFILNTIIFRSGLHVMPLSEEKACDMEKRRYIRNNSIENDFVAKLLSSEMK</sequence>
<proteinExistence type="predicted"/>
<keyword evidence="1" id="KW-0472">Membrane</keyword>
<feature type="transmembrane region" description="Helical" evidence="1">
    <location>
        <begin position="23"/>
        <end position="41"/>
    </location>
</feature>
<evidence type="ECO:0000313" key="2">
    <source>
        <dbReference type="EMBL" id="VFU64542.1"/>
    </source>
</evidence>
<protein>
    <submittedName>
        <fullName evidence="2">Uncharacterized protein</fullName>
    </submittedName>
</protein>
<accession>A0A6N2NG64</accession>
<gene>
    <name evidence="2" type="ORF">SVIM_LOCUS494539</name>
</gene>
<dbReference type="EMBL" id="CAADRP010002262">
    <property type="protein sequence ID" value="VFU64542.1"/>
    <property type="molecule type" value="Genomic_DNA"/>
</dbReference>
<keyword evidence="1" id="KW-1133">Transmembrane helix</keyword>
<dbReference type="AlphaFoldDB" id="A0A6N2NG64"/>
<organism evidence="2">
    <name type="scientific">Salix viminalis</name>
    <name type="common">Common osier</name>
    <name type="synonym">Basket willow</name>
    <dbReference type="NCBI Taxonomy" id="40686"/>
    <lineage>
        <taxon>Eukaryota</taxon>
        <taxon>Viridiplantae</taxon>
        <taxon>Streptophyta</taxon>
        <taxon>Embryophyta</taxon>
        <taxon>Tracheophyta</taxon>
        <taxon>Spermatophyta</taxon>
        <taxon>Magnoliopsida</taxon>
        <taxon>eudicotyledons</taxon>
        <taxon>Gunneridae</taxon>
        <taxon>Pentapetalae</taxon>
        <taxon>rosids</taxon>
        <taxon>fabids</taxon>
        <taxon>Malpighiales</taxon>
        <taxon>Salicaceae</taxon>
        <taxon>Saliceae</taxon>
        <taxon>Salix</taxon>
    </lineage>
</organism>
<name>A0A6N2NG64_SALVM</name>
<keyword evidence="1" id="KW-0812">Transmembrane</keyword>
<reference evidence="2" key="1">
    <citation type="submission" date="2019-03" db="EMBL/GenBank/DDBJ databases">
        <authorList>
            <person name="Mank J."/>
            <person name="Almeida P."/>
        </authorList>
    </citation>
    <scope>NUCLEOTIDE SEQUENCE</scope>
    <source>
        <strain evidence="2">78183</strain>
    </source>
</reference>